<dbReference type="Proteomes" id="UP000076761">
    <property type="component" value="Unassembled WGS sequence"/>
</dbReference>
<protein>
    <recommendedName>
        <fullName evidence="1">Chromo domain-containing protein</fullName>
    </recommendedName>
</protein>
<dbReference type="AlphaFoldDB" id="A0A165N9L9"/>
<dbReference type="InParanoid" id="A0A165N9L9"/>
<evidence type="ECO:0000313" key="2">
    <source>
        <dbReference type="EMBL" id="KZT19350.1"/>
    </source>
</evidence>
<dbReference type="SUPFAM" id="SSF54160">
    <property type="entry name" value="Chromo domain-like"/>
    <property type="match status" value="1"/>
</dbReference>
<dbReference type="Pfam" id="PF00385">
    <property type="entry name" value="Chromo"/>
    <property type="match status" value="1"/>
</dbReference>
<dbReference type="GO" id="GO:0006338">
    <property type="term" value="P:chromatin remodeling"/>
    <property type="evidence" value="ECO:0007669"/>
    <property type="project" value="UniProtKB-ARBA"/>
</dbReference>
<gene>
    <name evidence="2" type="ORF">NEOLEDRAFT_1183451</name>
</gene>
<dbReference type="STRING" id="1314782.A0A165N9L9"/>
<dbReference type="SMART" id="SM00298">
    <property type="entry name" value="CHROMO"/>
    <property type="match status" value="1"/>
</dbReference>
<accession>A0A165N9L9</accession>
<reference evidence="2 3" key="1">
    <citation type="journal article" date="2016" name="Mol. Biol. Evol.">
        <title>Comparative Genomics of Early-Diverging Mushroom-Forming Fungi Provides Insights into the Origins of Lignocellulose Decay Capabilities.</title>
        <authorList>
            <person name="Nagy L.G."/>
            <person name="Riley R."/>
            <person name="Tritt A."/>
            <person name="Adam C."/>
            <person name="Daum C."/>
            <person name="Floudas D."/>
            <person name="Sun H."/>
            <person name="Yadav J.S."/>
            <person name="Pangilinan J."/>
            <person name="Larsson K.H."/>
            <person name="Matsuura K."/>
            <person name="Barry K."/>
            <person name="Labutti K."/>
            <person name="Kuo R."/>
            <person name="Ohm R.A."/>
            <person name="Bhattacharya S.S."/>
            <person name="Shirouzu T."/>
            <person name="Yoshinaga Y."/>
            <person name="Martin F.M."/>
            <person name="Grigoriev I.V."/>
            <person name="Hibbett D.S."/>
        </authorList>
    </citation>
    <scope>NUCLEOTIDE SEQUENCE [LARGE SCALE GENOMIC DNA]</scope>
    <source>
        <strain evidence="2 3">HHB14362 ss-1</strain>
    </source>
</reference>
<evidence type="ECO:0000259" key="1">
    <source>
        <dbReference type="PROSITE" id="PS50013"/>
    </source>
</evidence>
<proteinExistence type="predicted"/>
<sequence length="114" mass="13092">MSLNLCPTLTVLTRYAPTSNIFPEFHASLLTPYHPNDPDLYPEGQPPHPGPIITPNGKEEWQVKKIVNACCCSRGWQYLMRWSGYDAADNTWLLRHELDDCEALDEWLAQHPQD</sequence>
<organism evidence="2 3">
    <name type="scientific">Neolentinus lepideus HHB14362 ss-1</name>
    <dbReference type="NCBI Taxonomy" id="1314782"/>
    <lineage>
        <taxon>Eukaryota</taxon>
        <taxon>Fungi</taxon>
        <taxon>Dikarya</taxon>
        <taxon>Basidiomycota</taxon>
        <taxon>Agaricomycotina</taxon>
        <taxon>Agaricomycetes</taxon>
        <taxon>Gloeophyllales</taxon>
        <taxon>Gloeophyllaceae</taxon>
        <taxon>Neolentinus</taxon>
    </lineage>
</organism>
<dbReference type="InterPro" id="IPR016197">
    <property type="entry name" value="Chromo-like_dom_sf"/>
</dbReference>
<dbReference type="InterPro" id="IPR023780">
    <property type="entry name" value="Chromo_domain"/>
</dbReference>
<dbReference type="EMBL" id="KV425643">
    <property type="protein sequence ID" value="KZT19350.1"/>
    <property type="molecule type" value="Genomic_DNA"/>
</dbReference>
<name>A0A165N9L9_9AGAM</name>
<keyword evidence="3" id="KW-1185">Reference proteome</keyword>
<dbReference type="PROSITE" id="PS50013">
    <property type="entry name" value="CHROMO_2"/>
    <property type="match status" value="1"/>
</dbReference>
<feature type="domain" description="Chromo" evidence="1">
    <location>
        <begin position="61"/>
        <end position="114"/>
    </location>
</feature>
<evidence type="ECO:0000313" key="3">
    <source>
        <dbReference type="Proteomes" id="UP000076761"/>
    </source>
</evidence>
<dbReference type="Gene3D" id="2.40.50.40">
    <property type="match status" value="1"/>
</dbReference>
<dbReference type="InterPro" id="IPR000953">
    <property type="entry name" value="Chromo/chromo_shadow_dom"/>
</dbReference>
<dbReference type="OrthoDB" id="2793220at2759"/>